<evidence type="ECO:0000256" key="5">
    <source>
        <dbReference type="ARBA" id="ARBA00022525"/>
    </source>
</evidence>
<reference evidence="11 12" key="1">
    <citation type="journal article" date="2024" name="Nat. Commun.">
        <title>Phylogenomics reveals the evolutionary origins of lichenization in chlorophyte algae.</title>
        <authorList>
            <person name="Puginier C."/>
            <person name="Libourel C."/>
            <person name="Otte J."/>
            <person name="Skaloud P."/>
            <person name="Haon M."/>
            <person name="Grisel S."/>
            <person name="Petersen M."/>
            <person name="Berrin J.G."/>
            <person name="Delaux P.M."/>
            <person name="Dal Grande F."/>
            <person name="Keller J."/>
        </authorList>
    </citation>
    <scope>NUCLEOTIDE SEQUENCE [LARGE SCALE GENOMIC DNA]</scope>
    <source>
        <strain evidence="11 12">SAG 245.80</strain>
    </source>
</reference>
<protein>
    <recommendedName>
        <fullName evidence="4">mannan endo-1,4-beta-mannosidase</fullName>
        <ecNumber evidence="4">3.2.1.78</ecNumber>
    </recommendedName>
</protein>
<keyword evidence="5" id="KW-0964">Secreted</keyword>
<dbReference type="InterPro" id="IPR045053">
    <property type="entry name" value="MAN-like"/>
</dbReference>
<accession>A0AAW1RLB2</accession>
<evidence type="ECO:0000313" key="11">
    <source>
        <dbReference type="EMBL" id="KAK9834156.1"/>
    </source>
</evidence>
<dbReference type="Pfam" id="PF26410">
    <property type="entry name" value="GH5_mannosidase"/>
    <property type="match status" value="1"/>
</dbReference>
<evidence type="ECO:0000256" key="7">
    <source>
        <dbReference type="ARBA" id="ARBA00022801"/>
    </source>
</evidence>
<evidence type="ECO:0000256" key="9">
    <source>
        <dbReference type="SAM" id="SignalP"/>
    </source>
</evidence>
<feature type="signal peptide" evidence="9">
    <location>
        <begin position="1"/>
        <end position="22"/>
    </location>
</feature>
<keyword evidence="8" id="KW-0326">Glycosidase</keyword>
<dbReference type="AlphaFoldDB" id="A0AAW1RLB2"/>
<dbReference type="EMBL" id="JALJOU010000033">
    <property type="protein sequence ID" value="KAK9834156.1"/>
    <property type="molecule type" value="Genomic_DNA"/>
</dbReference>
<comment type="subcellular location">
    <subcellularLocation>
        <location evidence="2">Secreted</location>
    </subcellularLocation>
</comment>
<dbReference type="SUPFAM" id="SSF51445">
    <property type="entry name" value="(Trans)glycosidases"/>
    <property type="match status" value="1"/>
</dbReference>
<gene>
    <name evidence="11" type="ORF">WJX81_003563</name>
</gene>
<proteinExistence type="inferred from homology"/>
<evidence type="ECO:0000256" key="6">
    <source>
        <dbReference type="ARBA" id="ARBA00022729"/>
    </source>
</evidence>
<evidence type="ECO:0000256" key="8">
    <source>
        <dbReference type="ARBA" id="ARBA00023295"/>
    </source>
</evidence>
<evidence type="ECO:0000256" key="2">
    <source>
        <dbReference type="ARBA" id="ARBA00004613"/>
    </source>
</evidence>
<dbReference type="PANTHER" id="PTHR31451:SF39">
    <property type="entry name" value="MANNAN ENDO-1,4-BETA-MANNOSIDASE 1"/>
    <property type="match status" value="1"/>
</dbReference>
<comment type="catalytic activity">
    <reaction evidence="1">
        <text>Random hydrolysis of (1-&gt;4)-beta-D-mannosidic linkages in mannans, galactomannans and glucomannans.</text>
        <dbReference type="EC" id="3.2.1.78"/>
    </reaction>
</comment>
<feature type="chain" id="PRO_5043934760" description="mannan endo-1,4-beta-mannosidase" evidence="9">
    <location>
        <begin position="23"/>
        <end position="418"/>
    </location>
</feature>
<evidence type="ECO:0000313" key="12">
    <source>
        <dbReference type="Proteomes" id="UP001445335"/>
    </source>
</evidence>
<sequence>MVAISVLGSAALLCVLAVKAAAQQPNISFPTVTAQGTLFAAGGKTIYAAGTNLYTLADTSTILDEEVCAFFQVLGSHRATVVRIFAFINGYGGMLGGQLVDATPAPIQPALGVYYEPGLQRLDLILAQARRHNIRVIMVLSNFWGAFGGMQWYVDQAVGMDQPLELFYSDERCRQAFKGYLAKIIGRVNTINGIPYASDGAVFSWELANEPQSRVYYELNMSLPAGSLVTGWLQEMSAYVKSLDAVHMVSSGEIGYRLSAPDTADLSTINATLDEQLEIMINWPYKGEDFASNVLIDTLDFMTIHSYPDQWGVAPSQLGWLQRHFYADRAALVHAANKPLIIEEYGAREHWADRDMALASMHAGANALGLAGTLCWQLFASPPASSGDGYNFCFDEPGAHAMLQQFRFLASKGAAASV</sequence>
<organism evidence="11 12">
    <name type="scientific">Elliptochloris bilobata</name>
    <dbReference type="NCBI Taxonomy" id="381761"/>
    <lineage>
        <taxon>Eukaryota</taxon>
        <taxon>Viridiplantae</taxon>
        <taxon>Chlorophyta</taxon>
        <taxon>core chlorophytes</taxon>
        <taxon>Trebouxiophyceae</taxon>
        <taxon>Trebouxiophyceae incertae sedis</taxon>
        <taxon>Elliptochloris clade</taxon>
        <taxon>Elliptochloris</taxon>
    </lineage>
</organism>
<dbReference type="PANTHER" id="PTHR31451">
    <property type="match status" value="1"/>
</dbReference>
<name>A0AAW1RLB2_9CHLO</name>
<dbReference type="Gene3D" id="3.20.20.80">
    <property type="entry name" value="Glycosidases"/>
    <property type="match status" value="1"/>
</dbReference>
<feature type="domain" description="Glycoside hydrolase family 5" evidence="10">
    <location>
        <begin position="32"/>
        <end position="256"/>
    </location>
</feature>
<dbReference type="InterPro" id="IPR001547">
    <property type="entry name" value="Glyco_hydro_5"/>
</dbReference>
<evidence type="ECO:0000256" key="3">
    <source>
        <dbReference type="ARBA" id="ARBA00005641"/>
    </source>
</evidence>
<keyword evidence="7" id="KW-0378">Hydrolase</keyword>
<dbReference type="InterPro" id="IPR017853">
    <property type="entry name" value="GH"/>
</dbReference>
<dbReference type="Proteomes" id="UP001445335">
    <property type="component" value="Unassembled WGS sequence"/>
</dbReference>
<dbReference type="GO" id="GO:0005576">
    <property type="term" value="C:extracellular region"/>
    <property type="evidence" value="ECO:0007669"/>
    <property type="project" value="UniProtKB-SubCell"/>
</dbReference>
<keyword evidence="6 9" id="KW-0732">Signal</keyword>
<dbReference type="EC" id="3.2.1.78" evidence="4"/>
<evidence type="ECO:0000259" key="10">
    <source>
        <dbReference type="Pfam" id="PF26410"/>
    </source>
</evidence>
<dbReference type="GO" id="GO:0016985">
    <property type="term" value="F:mannan endo-1,4-beta-mannosidase activity"/>
    <property type="evidence" value="ECO:0007669"/>
    <property type="project" value="UniProtKB-EC"/>
</dbReference>
<evidence type="ECO:0000256" key="4">
    <source>
        <dbReference type="ARBA" id="ARBA00012706"/>
    </source>
</evidence>
<keyword evidence="12" id="KW-1185">Reference proteome</keyword>
<evidence type="ECO:0000256" key="1">
    <source>
        <dbReference type="ARBA" id="ARBA00001678"/>
    </source>
</evidence>
<comment type="similarity">
    <text evidence="3">Belongs to the glycosyl hydrolase 5 (cellulase A) family.</text>
</comment>
<comment type="caution">
    <text evidence="11">The sequence shown here is derived from an EMBL/GenBank/DDBJ whole genome shotgun (WGS) entry which is preliminary data.</text>
</comment>